<accession>A0ABM1DQ54</accession>
<evidence type="ECO:0000313" key="2">
    <source>
        <dbReference type="Proteomes" id="UP000695022"/>
    </source>
</evidence>
<reference evidence="3" key="1">
    <citation type="submission" date="2025-08" db="UniProtKB">
        <authorList>
            <consortium name="RefSeq"/>
        </authorList>
    </citation>
    <scope>IDENTIFICATION</scope>
</reference>
<feature type="domain" description="CAP N-terminal" evidence="1">
    <location>
        <begin position="104"/>
        <end position="158"/>
    </location>
</feature>
<dbReference type="SUPFAM" id="SSF101278">
    <property type="entry name" value="N-terminal domain of adenylylcyclase associated protein, CAP"/>
    <property type="match status" value="1"/>
</dbReference>
<name>A0ABM1DQ54_PRICU</name>
<dbReference type="InterPro" id="IPR001837">
    <property type="entry name" value="Adenylate_cyclase-assoc_CAP"/>
</dbReference>
<dbReference type="Gene3D" id="1.25.40.330">
    <property type="entry name" value="Adenylate cyclase-associated CAP, N-terminal domain"/>
    <property type="match status" value="1"/>
</dbReference>
<evidence type="ECO:0000259" key="1">
    <source>
        <dbReference type="Pfam" id="PF21938"/>
    </source>
</evidence>
<proteinExistence type="predicted"/>
<dbReference type="InterPro" id="IPR036222">
    <property type="entry name" value="CAP_N_sf"/>
</dbReference>
<dbReference type="InterPro" id="IPR053950">
    <property type="entry name" value="CAP_N"/>
</dbReference>
<dbReference type="PANTHER" id="PTHR10652">
    <property type="entry name" value="ADENYLYL CYCLASE-ASSOCIATED PROTEIN"/>
    <property type="match status" value="1"/>
</dbReference>
<gene>
    <name evidence="3" type="primary">LOC106805109</name>
</gene>
<dbReference type="PANTHER" id="PTHR10652:SF0">
    <property type="entry name" value="ADENYLYL CYCLASE-ASSOCIATED PROTEIN"/>
    <property type="match status" value="1"/>
</dbReference>
<protein>
    <submittedName>
        <fullName evidence="3">Adenylyl cyclase-associated protein 2-like</fullName>
    </submittedName>
</protein>
<dbReference type="GeneID" id="106805109"/>
<evidence type="ECO:0000313" key="3">
    <source>
        <dbReference type="RefSeq" id="XP_014662075.1"/>
    </source>
</evidence>
<dbReference type="RefSeq" id="XP_014662075.1">
    <property type="nucleotide sequence ID" value="XM_014806589.1"/>
</dbReference>
<keyword evidence="2" id="KW-1185">Reference proteome</keyword>
<organism evidence="2 3">
    <name type="scientific">Priapulus caudatus</name>
    <name type="common">Priapulid worm</name>
    <dbReference type="NCBI Taxonomy" id="37621"/>
    <lineage>
        <taxon>Eukaryota</taxon>
        <taxon>Metazoa</taxon>
        <taxon>Ecdysozoa</taxon>
        <taxon>Scalidophora</taxon>
        <taxon>Priapulida</taxon>
        <taxon>Priapulimorpha</taxon>
        <taxon>Priapulimorphida</taxon>
        <taxon>Priapulidae</taxon>
        <taxon>Priapulus</taxon>
    </lineage>
</organism>
<sequence length="182" mass="19590">MLPFSCGLGKLCGSGAHSPTSEKVSPTPLVEVEEMSAADMEKLMTRLESATVRVEQLFSQGKENLSRLESTTCQLQQVGHPGGGAAAAPVSVAEEVVEPSVLAYDELLQGSFAQYMSLSSKIGGVVNEQAQLVKDAFEAQREFLRIASKSKQPSQAQLVKDAFEAQREFLRIASKSKQPSQD</sequence>
<dbReference type="Pfam" id="PF21938">
    <property type="entry name" value="CAP_N"/>
    <property type="match status" value="1"/>
</dbReference>
<dbReference type="Proteomes" id="UP000695022">
    <property type="component" value="Unplaced"/>
</dbReference>